<feature type="region of interest" description="Disordered" evidence="2">
    <location>
        <begin position="608"/>
        <end position="746"/>
    </location>
</feature>
<organism evidence="3 4">
    <name type="scientific">Actinomortierella ambigua</name>
    <dbReference type="NCBI Taxonomy" id="1343610"/>
    <lineage>
        <taxon>Eukaryota</taxon>
        <taxon>Fungi</taxon>
        <taxon>Fungi incertae sedis</taxon>
        <taxon>Mucoromycota</taxon>
        <taxon>Mortierellomycotina</taxon>
        <taxon>Mortierellomycetes</taxon>
        <taxon>Mortierellales</taxon>
        <taxon>Mortierellaceae</taxon>
        <taxon>Actinomortierella</taxon>
    </lineage>
</organism>
<dbReference type="EMBL" id="JAAAJB010000412">
    <property type="protein sequence ID" value="KAG0256399.1"/>
    <property type="molecule type" value="Genomic_DNA"/>
</dbReference>
<evidence type="ECO:0000256" key="2">
    <source>
        <dbReference type="SAM" id="MobiDB-lite"/>
    </source>
</evidence>
<feature type="compositionally biased region" description="Low complexity" evidence="2">
    <location>
        <begin position="490"/>
        <end position="506"/>
    </location>
</feature>
<feature type="compositionally biased region" description="Low complexity" evidence="2">
    <location>
        <begin position="262"/>
        <end position="274"/>
    </location>
</feature>
<dbReference type="Proteomes" id="UP000807716">
    <property type="component" value="Unassembled WGS sequence"/>
</dbReference>
<feature type="compositionally biased region" description="Polar residues" evidence="2">
    <location>
        <begin position="694"/>
        <end position="703"/>
    </location>
</feature>
<evidence type="ECO:0000313" key="3">
    <source>
        <dbReference type="EMBL" id="KAG0256399.1"/>
    </source>
</evidence>
<dbReference type="AlphaFoldDB" id="A0A9P6Q1H0"/>
<feature type="compositionally biased region" description="Low complexity" evidence="2">
    <location>
        <begin position="231"/>
        <end position="244"/>
    </location>
</feature>
<keyword evidence="4" id="KW-1185">Reference proteome</keyword>
<feature type="compositionally biased region" description="Polar residues" evidence="2">
    <location>
        <begin position="298"/>
        <end position="339"/>
    </location>
</feature>
<comment type="caution">
    <text evidence="3">The sequence shown here is derived from an EMBL/GenBank/DDBJ whole genome shotgun (WGS) entry which is preliminary data.</text>
</comment>
<dbReference type="InterPro" id="IPR051726">
    <property type="entry name" value="Chitin_Synth_Reg"/>
</dbReference>
<dbReference type="OrthoDB" id="272077at2759"/>
<feature type="compositionally biased region" description="Polar residues" evidence="2">
    <location>
        <begin position="362"/>
        <end position="384"/>
    </location>
</feature>
<feature type="compositionally biased region" description="Low complexity" evidence="2">
    <location>
        <begin position="340"/>
        <end position="361"/>
    </location>
</feature>
<dbReference type="SUPFAM" id="SSF81901">
    <property type="entry name" value="HCP-like"/>
    <property type="match status" value="2"/>
</dbReference>
<feature type="region of interest" description="Disordered" evidence="2">
    <location>
        <begin position="231"/>
        <end position="538"/>
    </location>
</feature>
<accession>A0A9P6Q1H0</accession>
<proteinExistence type="predicted"/>
<feature type="compositionally biased region" description="Low complexity" evidence="2">
    <location>
        <begin position="177"/>
        <end position="191"/>
    </location>
</feature>
<evidence type="ECO:0000256" key="1">
    <source>
        <dbReference type="ARBA" id="ARBA00022737"/>
    </source>
</evidence>
<feature type="region of interest" description="Disordered" evidence="2">
    <location>
        <begin position="559"/>
        <end position="580"/>
    </location>
</feature>
<feature type="compositionally biased region" description="Low complexity" evidence="2">
    <location>
        <begin position="798"/>
        <end position="819"/>
    </location>
</feature>
<dbReference type="Pfam" id="PF08238">
    <property type="entry name" value="Sel1"/>
    <property type="match status" value="7"/>
</dbReference>
<reference evidence="3" key="1">
    <citation type="journal article" date="2020" name="Fungal Divers.">
        <title>Resolving the Mortierellaceae phylogeny through synthesis of multi-gene phylogenetics and phylogenomics.</title>
        <authorList>
            <person name="Vandepol N."/>
            <person name="Liber J."/>
            <person name="Desiro A."/>
            <person name="Na H."/>
            <person name="Kennedy M."/>
            <person name="Barry K."/>
            <person name="Grigoriev I.V."/>
            <person name="Miller A.N."/>
            <person name="O'Donnell K."/>
            <person name="Stajich J.E."/>
            <person name="Bonito G."/>
        </authorList>
    </citation>
    <scope>NUCLEOTIDE SEQUENCE</scope>
    <source>
        <strain evidence="3">BC1065</strain>
    </source>
</reference>
<feature type="compositionally biased region" description="Polar residues" evidence="2">
    <location>
        <begin position="527"/>
        <end position="538"/>
    </location>
</feature>
<dbReference type="PANTHER" id="PTHR46430">
    <property type="entry name" value="PROTEIN SKT5-RELATED"/>
    <property type="match status" value="1"/>
</dbReference>
<feature type="region of interest" description="Disordered" evidence="2">
    <location>
        <begin position="791"/>
        <end position="833"/>
    </location>
</feature>
<dbReference type="Gene3D" id="1.25.40.10">
    <property type="entry name" value="Tetratricopeptide repeat domain"/>
    <property type="match status" value="2"/>
</dbReference>
<dbReference type="SMART" id="SM00671">
    <property type="entry name" value="SEL1"/>
    <property type="match status" value="7"/>
</dbReference>
<feature type="compositionally biased region" description="Basic and acidic residues" evidence="2">
    <location>
        <begin position="820"/>
        <end position="833"/>
    </location>
</feature>
<feature type="compositionally biased region" description="Low complexity" evidence="2">
    <location>
        <begin position="444"/>
        <end position="454"/>
    </location>
</feature>
<dbReference type="PANTHER" id="PTHR46430:SF2">
    <property type="entry name" value="CHITIN SYNTHASE REGULATORY FACTOR 4"/>
    <property type="match status" value="1"/>
</dbReference>
<feature type="compositionally biased region" description="Low complexity" evidence="2">
    <location>
        <begin position="419"/>
        <end position="437"/>
    </location>
</feature>
<name>A0A9P6Q1H0_9FUNG</name>
<dbReference type="InterPro" id="IPR011990">
    <property type="entry name" value="TPR-like_helical_dom_sf"/>
</dbReference>
<gene>
    <name evidence="3" type="ORF">DFQ27_005755</name>
</gene>
<feature type="region of interest" description="Disordered" evidence="2">
    <location>
        <begin position="177"/>
        <end position="198"/>
    </location>
</feature>
<protein>
    <submittedName>
        <fullName evidence="3">Uncharacterized protein</fullName>
    </submittedName>
</protein>
<keyword evidence="1" id="KW-0677">Repeat</keyword>
<feature type="compositionally biased region" description="Gly residues" evidence="2">
    <location>
        <begin position="729"/>
        <end position="742"/>
    </location>
</feature>
<dbReference type="InterPro" id="IPR006597">
    <property type="entry name" value="Sel1-like"/>
</dbReference>
<evidence type="ECO:0000313" key="4">
    <source>
        <dbReference type="Proteomes" id="UP000807716"/>
    </source>
</evidence>
<sequence>MGFSLKSDRRSSRDLDRAVADMSLDADKKDGILAAGAAWLSSKKSSSSLALDTQLRKGAEAKAADQPLDSPQLPLNFDSLQSLTQELGSYMVHNESSAPVRVAEVCSEQPSVTVATTATIEPATATIVSAHTTSSTTTSSTTTTYTNPSFLPSLPPSPPLDLSSDSMFATVHMHPQNSNINNNASSIANSSEKSLPPLPILPPVDNAPHAETLVDADTSLSLASSQALLSNNNSSHSIPSTNINNGGGGYTGDNNAATVQTISSAAIHSSSPSLPNHPPPPPQHQAEAQEHQQPFEPSTRQIEISHQEPSASPQFHPSPSSDSQRFQVHNAASSTSDPRATSPAISLSSSSSGPSLPLTGTASPVTQPSSPTMLAQYQQQQQFKSLPLPALPSMTPPQDGGSSFVSYYVTPQGPPANGPSPAQQQQQQYYPQQQQQPYHPPPSATFQQQQQQQPYHPPPPSDIQQQHPYQPPPPSSSNGQQQPMVPAQGQPNAWSQPQSPSAAVQSLGIPSPPSDVHPFQGGMPRRSGSSTQLNQQYAHPSPLSVHAVPVPAVPVPTEDWGALLDRPDSPTQALGPFGQYPGAAPYQPVFATNGLVNSPSEDALHSRDYVQHPRQPSRSTPSPQPLNPYQSGQPLYGAPPQRSHPPFMTHQHHASTSSVPLGAPLSGGGGAAHGPQQGSSNPGDNRQGFRKSWSYGTVMNGAQQMHPPGPPGERQSMMAGYSTPPRSGPGNGGNGPNGGGNKQGPVATSVSLLTDAAIVAKYRETAIKTNDTSIQLSYAKYLLEIGTDTTVGGGDSGNNGSNPTPSSSSSSSSTNSSDGAEAKKRSSEDPELAGKRQLLQEAVYWIDRLAKEGQPEAQFIRGLWYEDGLYGTKRNTDKALRYFQSSSRGDYAPAHFKVGYYCEKRKDYSKAVILYKKAAVQNDVPANHRLAMVYLYGELNQDQNMKTGLQYLNRAASNAMESAPMSPYVLGLILSREYKQLSIPDDIAFPDDGEAFEWFKKSAELGYGPANYKLGYCYEIGALRCPIDPFMSIKYYEQAVLAGDSNGDAEMALSGWYLSGAENFFPPNESLAFQYAQRAADKGLAKAQYALGYYHEVGISVPVDLEKAMEYYKLSAAQGNKDAQKRLSEQAAFNKLNHKKSLRRIKENRKDKDKECIIM</sequence>